<accession>A0A7C8R0W5</accession>
<evidence type="ECO:0000313" key="4">
    <source>
        <dbReference type="Proteomes" id="UP000483672"/>
    </source>
</evidence>
<sequence>MVGIINPPNSDTISTFKATASKVPFTQVPLTPPTQDLPSPKFSTTAAVLPGATNGADPQYIPNTPVPNSASQSPNGLSTSGYIAVAGVGVLLIGVAAIVAWCVVLRKRQRKERAERRTAHLERERRRQNQRQHQHRGKEVSPRSDRHVYRNVDGDAQMIDLEALRVDSSPQIAYAYSFTRPSIPVVDHFVLSASSFVDAEFAVFASSVCENVVPSGTFNFSLEACAIKTTLDDVNTCSTKQPSVDPTKA</sequence>
<evidence type="ECO:0000313" key="3">
    <source>
        <dbReference type="EMBL" id="KAF3228080.1"/>
    </source>
</evidence>
<keyword evidence="2" id="KW-0812">Transmembrane</keyword>
<dbReference type="Proteomes" id="UP000483672">
    <property type="component" value="Unassembled WGS sequence"/>
</dbReference>
<feature type="compositionally biased region" description="Basic and acidic residues" evidence="1">
    <location>
        <begin position="112"/>
        <end position="127"/>
    </location>
</feature>
<feature type="compositionally biased region" description="Basic and acidic residues" evidence="1">
    <location>
        <begin position="137"/>
        <end position="147"/>
    </location>
</feature>
<comment type="caution">
    <text evidence="3">The sequence shown here is derived from an EMBL/GenBank/DDBJ whole genome shotgun (WGS) entry which is preliminary data.</text>
</comment>
<dbReference type="EMBL" id="WIPF01000017">
    <property type="protein sequence ID" value="KAF3228080.1"/>
    <property type="molecule type" value="Genomic_DNA"/>
</dbReference>
<gene>
    <name evidence="3" type="ORF">TWF191_003018</name>
</gene>
<evidence type="ECO:0000256" key="1">
    <source>
        <dbReference type="SAM" id="MobiDB-lite"/>
    </source>
</evidence>
<protein>
    <submittedName>
        <fullName evidence="3">Uncharacterized protein</fullName>
    </submittedName>
</protein>
<proteinExistence type="predicted"/>
<feature type="region of interest" description="Disordered" evidence="1">
    <location>
        <begin position="53"/>
        <end position="75"/>
    </location>
</feature>
<name>A0A7C8R0W5_ORBOL</name>
<feature type="region of interest" description="Disordered" evidence="1">
    <location>
        <begin position="112"/>
        <end position="147"/>
    </location>
</feature>
<evidence type="ECO:0000256" key="2">
    <source>
        <dbReference type="SAM" id="Phobius"/>
    </source>
</evidence>
<dbReference type="AlphaFoldDB" id="A0A7C8R0W5"/>
<keyword evidence="2" id="KW-1133">Transmembrane helix</keyword>
<organism evidence="3 4">
    <name type="scientific">Orbilia oligospora</name>
    <name type="common">Nematode-trapping fungus</name>
    <name type="synonym">Arthrobotrys oligospora</name>
    <dbReference type="NCBI Taxonomy" id="2813651"/>
    <lineage>
        <taxon>Eukaryota</taxon>
        <taxon>Fungi</taxon>
        <taxon>Dikarya</taxon>
        <taxon>Ascomycota</taxon>
        <taxon>Pezizomycotina</taxon>
        <taxon>Orbiliomycetes</taxon>
        <taxon>Orbiliales</taxon>
        <taxon>Orbiliaceae</taxon>
        <taxon>Orbilia</taxon>
    </lineage>
</organism>
<feature type="transmembrane region" description="Helical" evidence="2">
    <location>
        <begin position="82"/>
        <end position="104"/>
    </location>
</feature>
<feature type="compositionally biased region" description="Polar residues" evidence="1">
    <location>
        <begin position="66"/>
        <end position="75"/>
    </location>
</feature>
<keyword evidence="2" id="KW-0472">Membrane</keyword>
<reference evidence="3 4" key="1">
    <citation type="submission" date="2019-06" db="EMBL/GenBank/DDBJ databases">
        <authorList>
            <person name="Palmer J.M."/>
        </authorList>
    </citation>
    <scope>NUCLEOTIDE SEQUENCE [LARGE SCALE GENOMIC DNA]</scope>
    <source>
        <strain evidence="3 4">TWF191</strain>
    </source>
</reference>